<feature type="transmembrane region" description="Helical" evidence="1">
    <location>
        <begin position="128"/>
        <end position="147"/>
    </location>
</feature>
<dbReference type="RefSeq" id="WP_014274900.1">
    <property type="nucleotide sequence ID" value="NZ_BIMW01000124.1"/>
</dbReference>
<feature type="transmembrane region" description="Helical" evidence="1">
    <location>
        <begin position="167"/>
        <end position="184"/>
    </location>
</feature>
<reference evidence="2 3" key="1">
    <citation type="journal article" date="2019" name="J Genomics">
        <title>The Draft Genome of a Hydrogen-producing Cyanobacterium, Arthrospira platensis NIES-46.</title>
        <authorList>
            <person name="Suzuki S."/>
            <person name="Yamaguchi H."/>
            <person name="Kawachi M."/>
        </authorList>
    </citation>
    <scope>NUCLEOTIDE SEQUENCE [LARGE SCALE GENOMIC DNA]</scope>
    <source>
        <strain evidence="2 3">NIES-46</strain>
    </source>
</reference>
<evidence type="ECO:0008006" key="4">
    <source>
        <dbReference type="Google" id="ProtNLM"/>
    </source>
</evidence>
<feature type="transmembrane region" description="Helical" evidence="1">
    <location>
        <begin position="57"/>
        <end position="78"/>
    </location>
</feature>
<feature type="transmembrane region" description="Helical" evidence="1">
    <location>
        <begin position="196"/>
        <end position="215"/>
    </location>
</feature>
<protein>
    <recommendedName>
        <fullName evidence="4">DUF2834 domain-containing protein</fullName>
    </recommendedName>
</protein>
<dbReference type="PANTHER" id="PTHR36009">
    <property type="match status" value="1"/>
</dbReference>
<dbReference type="EMBL" id="BIMW01000124">
    <property type="protein sequence ID" value="GCE95209.1"/>
    <property type="molecule type" value="Genomic_DNA"/>
</dbReference>
<name>A0A5M3TCL3_LIMPL</name>
<feature type="transmembrane region" description="Helical" evidence="1">
    <location>
        <begin position="12"/>
        <end position="31"/>
    </location>
</feature>
<dbReference type="PANTHER" id="PTHR36009:SF3">
    <property type="entry name" value="TRANSMEMBRANE PROTEIN"/>
    <property type="match status" value="1"/>
</dbReference>
<sequence length="223" mass="25284">MIVSSQKSLGISQIALTMVWFTLVIYAFFLAPPDQPEITFNLIKNLTVGNWEGINPLIISLFNLMGIWPLIYCCVIFADGQGQKIPAWLFAIASFAVGAFAILPYLVWRKPNPEFSGVPNLFIRIWDSKFTALVLMLGAIVLVFYGITQGDWRDFIYQWQNSRFIHVMSLDFCLLSVLFPALLGDDIARRGNQAATWLWLVTLIPLFGPLLYLCVRSPLCDRL</sequence>
<keyword evidence="1" id="KW-1133">Transmembrane helix</keyword>
<keyword evidence="3" id="KW-1185">Reference proteome</keyword>
<gene>
    <name evidence="2" type="ORF">NIES46_32710</name>
</gene>
<dbReference type="Proteomes" id="UP000326169">
    <property type="component" value="Unassembled WGS sequence"/>
</dbReference>
<keyword evidence="1" id="KW-0472">Membrane</keyword>
<comment type="caution">
    <text evidence="2">The sequence shown here is derived from an EMBL/GenBank/DDBJ whole genome shotgun (WGS) entry which is preliminary data.</text>
</comment>
<evidence type="ECO:0000313" key="2">
    <source>
        <dbReference type="EMBL" id="GCE95209.1"/>
    </source>
</evidence>
<dbReference type="GeneID" id="301684071"/>
<accession>A0A5M3TCL3</accession>
<keyword evidence="1" id="KW-0812">Transmembrane</keyword>
<organism evidence="2 3">
    <name type="scientific">Limnospira platensis NIES-46</name>
    <dbReference type="NCBI Taxonomy" id="1236695"/>
    <lineage>
        <taxon>Bacteria</taxon>
        <taxon>Bacillati</taxon>
        <taxon>Cyanobacteriota</taxon>
        <taxon>Cyanophyceae</taxon>
        <taxon>Oscillatoriophycideae</taxon>
        <taxon>Oscillatoriales</taxon>
        <taxon>Sirenicapillariaceae</taxon>
        <taxon>Limnospira</taxon>
    </lineage>
</organism>
<feature type="transmembrane region" description="Helical" evidence="1">
    <location>
        <begin position="85"/>
        <end position="108"/>
    </location>
</feature>
<evidence type="ECO:0000256" key="1">
    <source>
        <dbReference type="SAM" id="Phobius"/>
    </source>
</evidence>
<evidence type="ECO:0000313" key="3">
    <source>
        <dbReference type="Proteomes" id="UP000326169"/>
    </source>
</evidence>
<proteinExistence type="predicted"/>